<dbReference type="InterPro" id="IPR000595">
    <property type="entry name" value="cNMP-bd_dom"/>
</dbReference>
<protein>
    <submittedName>
        <fullName evidence="1">Crp/Fnr family transcriptional regulator</fullName>
    </submittedName>
</protein>
<name>A0A4Z0MIY5_9BACT</name>
<dbReference type="RefSeq" id="WP_135531218.1">
    <property type="nucleotide sequence ID" value="NZ_SRKZ01000004.1"/>
</dbReference>
<dbReference type="Gene3D" id="2.60.120.10">
    <property type="entry name" value="Jelly Rolls"/>
    <property type="match status" value="1"/>
</dbReference>
<proteinExistence type="predicted"/>
<dbReference type="AlphaFoldDB" id="A0A4Z0MIY5"/>
<sequence>MDDFLAYLLQFGSLNHQQLDLIASKATPLFLLKEAYFLEAGQVTRRVGFVLEGVLRICYYNNQGQEITRNFIDELHLATDLRGLEYGLTSAEYVQAVTDCRLLVFTKRDWDELGNTIVGWRDILHQVTTKHLREKLARISPLVSQDATTRYLEFLENYPQLANRIPLAHLASFLGITPSSLSRIRKNIR</sequence>
<dbReference type="EMBL" id="SRKZ01000004">
    <property type="protein sequence ID" value="TGD79471.1"/>
    <property type="molecule type" value="Genomic_DNA"/>
</dbReference>
<dbReference type="CDD" id="cd00038">
    <property type="entry name" value="CAP_ED"/>
    <property type="match status" value="1"/>
</dbReference>
<accession>A0A4Z0MIY5</accession>
<dbReference type="InterPro" id="IPR018490">
    <property type="entry name" value="cNMP-bd_dom_sf"/>
</dbReference>
<comment type="caution">
    <text evidence="1">The sequence shown here is derived from an EMBL/GenBank/DDBJ whole genome shotgun (WGS) entry which is preliminary data.</text>
</comment>
<organism evidence="1 2">
    <name type="scientific">Hymenobacter wooponensis</name>
    <dbReference type="NCBI Taxonomy" id="1525360"/>
    <lineage>
        <taxon>Bacteria</taxon>
        <taxon>Pseudomonadati</taxon>
        <taxon>Bacteroidota</taxon>
        <taxon>Cytophagia</taxon>
        <taxon>Cytophagales</taxon>
        <taxon>Hymenobacteraceae</taxon>
        <taxon>Hymenobacter</taxon>
    </lineage>
</organism>
<keyword evidence="2" id="KW-1185">Reference proteome</keyword>
<gene>
    <name evidence="1" type="ORF">EU557_14685</name>
</gene>
<reference evidence="1 2" key="1">
    <citation type="submission" date="2019-04" db="EMBL/GenBank/DDBJ databases">
        <authorList>
            <person name="Feng G."/>
            <person name="Zhang J."/>
            <person name="Zhu H."/>
        </authorList>
    </citation>
    <scope>NUCLEOTIDE SEQUENCE [LARGE SCALE GENOMIC DNA]</scope>
    <source>
        <strain evidence="1 2">JCM 19491</strain>
    </source>
</reference>
<dbReference type="OrthoDB" id="758145at2"/>
<evidence type="ECO:0000313" key="2">
    <source>
        <dbReference type="Proteomes" id="UP000298284"/>
    </source>
</evidence>
<dbReference type="Proteomes" id="UP000298284">
    <property type="component" value="Unassembled WGS sequence"/>
</dbReference>
<dbReference type="InterPro" id="IPR014710">
    <property type="entry name" value="RmlC-like_jellyroll"/>
</dbReference>
<dbReference type="SUPFAM" id="SSF51206">
    <property type="entry name" value="cAMP-binding domain-like"/>
    <property type="match status" value="1"/>
</dbReference>
<evidence type="ECO:0000313" key="1">
    <source>
        <dbReference type="EMBL" id="TGD79471.1"/>
    </source>
</evidence>